<feature type="coiled-coil region" evidence="1">
    <location>
        <begin position="290"/>
        <end position="367"/>
    </location>
</feature>
<keyword evidence="3" id="KW-1133">Transmembrane helix</keyword>
<reference evidence="4 5" key="1">
    <citation type="submission" date="2019-02" db="EMBL/GenBank/DDBJ databases">
        <title>Opniocepnalus argus genome.</title>
        <authorList>
            <person name="Zhou C."/>
            <person name="Xiao S."/>
        </authorList>
    </citation>
    <scope>NUCLEOTIDE SEQUENCE [LARGE SCALE GENOMIC DNA]</scope>
    <source>
        <strain evidence="4">OARG1902GOOAL</strain>
        <tissue evidence="4">Muscle</tissue>
    </source>
</reference>
<dbReference type="Pfam" id="PF06637">
    <property type="entry name" value="PV-1"/>
    <property type="match status" value="1"/>
</dbReference>
<name>A0A6G1Q9S2_CHAAH</name>
<feature type="region of interest" description="Disordered" evidence="2">
    <location>
        <begin position="596"/>
        <end position="616"/>
    </location>
</feature>
<feature type="compositionally biased region" description="Low complexity" evidence="2">
    <location>
        <begin position="455"/>
        <end position="476"/>
    </location>
</feature>
<dbReference type="AlphaFoldDB" id="A0A6G1Q9S2"/>
<keyword evidence="5" id="KW-1185">Reference proteome</keyword>
<protein>
    <submittedName>
        <fullName evidence="4">Plasmalemma vesicle-associated protein MECA-32 antigen Plasmalemma vesicle protein 1</fullName>
    </submittedName>
</protein>
<evidence type="ECO:0000256" key="1">
    <source>
        <dbReference type="SAM" id="Coils"/>
    </source>
</evidence>
<dbReference type="PANTHER" id="PTHR21687:SF5">
    <property type="entry name" value="PLASMALEMMA VESICLE-ASSOCIATED PROTEIN"/>
    <property type="match status" value="1"/>
</dbReference>
<dbReference type="PANTHER" id="PTHR21687">
    <property type="entry name" value="PLASMALEMMA VESICLE-ASSOCIATED PROTEIN"/>
    <property type="match status" value="1"/>
</dbReference>
<evidence type="ECO:0000313" key="5">
    <source>
        <dbReference type="Proteomes" id="UP000503349"/>
    </source>
</evidence>
<dbReference type="GO" id="GO:0043114">
    <property type="term" value="P:regulation of vascular permeability"/>
    <property type="evidence" value="ECO:0007669"/>
    <property type="project" value="TreeGrafter"/>
</dbReference>
<dbReference type="EMBL" id="CM015725">
    <property type="protein sequence ID" value="KAF3699164.1"/>
    <property type="molecule type" value="Genomic_DNA"/>
</dbReference>
<feature type="compositionally biased region" description="Low complexity" evidence="2">
    <location>
        <begin position="485"/>
        <end position="495"/>
    </location>
</feature>
<keyword evidence="1" id="KW-0175">Coiled coil</keyword>
<dbReference type="Gene3D" id="1.20.5.400">
    <property type="match status" value="1"/>
</dbReference>
<feature type="transmembrane region" description="Helical" evidence="3">
    <location>
        <begin position="30"/>
        <end position="56"/>
    </location>
</feature>
<sequence length="616" mass="67206">MYSSGYSQVNKYSPEAQRRMHRSKGKSCGYYMRIVFFFSSLIQSLIIVSLVLFLLYGKKEDSVSTTHIQDLETTFSQLSIENVALRQQRKNLTNLLNVTLTNKARNDWDLNRFRSVTNISEVVIKELDKKLHQCSIELNHCKFSPPCPSDCQVRQITHCNCGMLFEQQKAKLKLVETNFTETTRGIRIEMDQIAKERDSLTLEAIQLRREISIQEKELQFYRNKNKDDFSQSLNGVSNVSKAFLQKIDSLFPAHIAFQLTCSKQGEHLEQIRTNCTSLSREVEDKLQHYLNTVGNQVSDIQAENSRLKAENWRLSEDYRWCSYNRTGLIQEHRQNLKKLQEKHDADKEKLLLDKLKLNGEIEILENSVKLKSTEADYHKEQLRQLNMSCLSRTGASSSRGNLQPQSGWNLGTGVGSSSASSSISGGGGQPVRTGAFSFGSSAGSSVINKPVLAGTGTSSSSFSPGSSQSLSSPGLGLNKPGSSGGTFPSFGSAGSNRSLSSGVTGLNKPVITTRGSSTTGLTSNVKSPTGFGLPSGSSGSTGKTGSGTSSLSWFGLGSSNSGQSRTGSGTSSSSTGRTSGVSVGSVSVAQHLQDLNLILNPPPRDQDKQDISRILG</sequence>
<reference evidence="5" key="2">
    <citation type="submission" date="2019-02" db="EMBL/GenBank/DDBJ databases">
        <title>Opniocepnalus argus Var Kimnra genome.</title>
        <authorList>
            <person name="Zhou C."/>
            <person name="Xiao S."/>
        </authorList>
    </citation>
    <scope>NUCLEOTIDE SEQUENCE [LARGE SCALE GENOMIC DNA]</scope>
</reference>
<organism evidence="4 5">
    <name type="scientific">Channa argus</name>
    <name type="common">Northern snakehead</name>
    <name type="synonym">Ophicephalus argus</name>
    <dbReference type="NCBI Taxonomy" id="215402"/>
    <lineage>
        <taxon>Eukaryota</taxon>
        <taxon>Metazoa</taxon>
        <taxon>Chordata</taxon>
        <taxon>Craniata</taxon>
        <taxon>Vertebrata</taxon>
        <taxon>Euteleostomi</taxon>
        <taxon>Actinopterygii</taxon>
        <taxon>Neopterygii</taxon>
        <taxon>Teleostei</taxon>
        <taxon>Neoteleostei</taxon>
        <taxon>Acanthomorphata</taxon>
        <taxon>Anabantaria</taxon>
        <taxon>Anabantiformes</taxon>
        <taxon>Channoidei</taxon>
        <taxon>Channidae</taxon>
        <taxon>Channa</taxon>
    </lineage>
</organism>
<feature type="compositionally biased region" description="Basic and acidic residues" evidence="2">
    <location>
        <begin position="604"/>
        <end position="616"/>
    </location>
</feature>
<keyword evidence="3" id="KW-0812">Transmembrane</keyword>
<keyword evidence="3" id="KW-0472">Membrane</keyword>
<feature type="coiled-coil region" evidence="1">
    <location>
        <begin position="190"/>
        <end position="224"/>
    </location>
</feature>
<dbReference type="GO" id="GO:0002693">
    <property type="term" value="P:positive regulation of cellular extravasation"/>
    <property type="evidence" value="ECO:0007669"/>
    <property type="project" value="TreeGrafter"/>
</dbReference>
<dbReference type="InterPro" id="IPR009538">
    <property type="entry name" value="PV-1"/>
</dbReference>
<feature type="region of interest" description="Disordered" evidence="2">
    <location>
        <begin position="393"/>
        <end position="428"/>
    </location>
</feature>
<evidence type="ECO:0000256" key="2">
    <source>
        <dbReference type="SAM" id="MobiDB-lite"/>
    </source>
</evidence>
<evidence type="ECO:0000256" key="3">
    <source>
        <dbReference type="SAM" id="Phobius"/>
    </source>
</evidence>
<proteinExistence type="predicted"/>
<feature type="compositionally biased region" description="Low complexity" evidence="2">
    <location>
        <begin position="512"/>
        <end position="583"/>
    </location>
</feature>
<accession>A0A6G1Q9S2</accession>
<gene>
    <name evidence="4" type="ORF">EXN66_Car014851</name>
</gene>
<feature type="region of interest" description="Disordered" evidence="2">
    <location>
        <begin position="455"/>
        <end position="583"/>
    </location>
</feature>
<dbReference type="Proteomes" id="UP000503349">
    <property type="component" value="Chromosome 14"/>
</dbReference>
<evidence type="ECO:0000313" key="4">
    <source>
        <dbReference type="EMBL" id="KAF3699164.1"/>
    </source>
</evidence>
<feature type="compositionally biased region" description="Polar residues" evidence="2">
    <location>
        <begin position="393"/>
        <end position="409"/>
    </location>
</feature>